<dbReference type="PANTHER" id="PTHR43033:SF1">
    <property type="entry name" value="TRNA(ILE)-LYSIDINE SYNTHASE-RELATED"/>
    <property type="match status" value="1"/>
</dbReference>
<dbReference type="InterPro" id="IPR012796">
    <property type="entry name" value="Lysidine-tRNA-synth_C"/>
</dbReference>
<reference evidence="11" key="1">
    <citation type="submission" date="2023-07" db="EMBL/GenBank/DDBJ databases">
        <title>Novel Mycoplasma species identified in domestic and wild animals.</title>
        <authorList>
            <person name="Volokhov D.V."/>
            <person name="Furtak V.A."/>
            <person name="Zagorodnyaya T.A."/>
        </authorList>
    </citation>
    <scope>NUCLEOTIDE SEQUENCE [LARGE SCALE GENOMIC DNA]</scope>
    <source>
        <strain evidence="11">92-19</strain>
    </source>
</reference>
<comment type="catalytic activity">
    <reaction evidence="7 8">
        <text>cytidine(34) in tRNA(Ile2) + L-lysine + ATP = lysidine(34) in tRNA(Ile2) + AMP + diphosphate + H(+)</text>
        <dbReference type="Rhea" id="RHEA:43744"/>
        <dbReference type="Rhea" id="RHEA-COMP:10625"/>
        <dbReference type="Rhea" id="RHEA-COMP:10670"/>
        <dbReference type="ChEBI" id="CHEBI:15378"/>
        <dbReference type="ChEBI" id="CHEBI:30616"/>
        <dbReference type="ChEBI" id="CHEBI:32551"/>
        <dbReference type="ChEBI" id="CHEBI:33019"/>
        <dbReference type="ChEBI" id="CHEBI:82748"/>
        <dbReference type="ChEBI" id="CHEBI:83665"/>
        <dbReference type="ChEBI" id="CHEBI:456215"/>
        <dbReference type="EC" id="6.3.4.19"/>
    </reaction>
</comment>
<dbReference type="Pfam" id="PF01171">
    <property type="entry name" value="ATP_bind_3"/>
    <property type="match status" value="1"/>
</dbReference>
<organism evidence="10 11">
    <name type="scientific">Paracholeplasma vituli</name>
    <dbReference type="NCBI Taxonomy" id="69473"/>
    <lineage>
        <taxon>Bacteria</taxon>
        <taxon>Bacillati</taxon>
        <taxon>Mycoplasmatota</taxon>
        <taxon>Mollicutes</taxon>
        <taxon>Acholeplasmatales</taxon>
        <taxon>Acholeplasmataceae</taxon>
        <taxon>Paracholeplasma</taxon>
    </lineage>
</organism>
<comment type="similarity">
    <text evidence="8">Belongs to the tRNA(Ile)-lysidine synthase family.</text>
</comment>
<dbReference type="SUPFAM" id="SSF56037">
    <property type="entry name" value="PheT/TilS domain"/>
    <property type="match status" value="1"/>
</dbReference>
<sequence length="426" mass="49959">MQAKLIENLKPFMDHPWVISVSTGVDSMVLLDMALKMNHPVIVAHFNHQKRDASVIEAAYLKSYCEKKHIPFEYIVLHIEGNNFQDEAHHLRKMHLEKIAHKYNTPYILTAHHSNDLAETILMKLSRGSNLLGYSGFQMVSKRNEFIYLKPLLNFSKDMLYDYAKTHEVHFFEDASNLENHYTRNRYRNSIVPLLMDENPQFLAKINQFSNHLYEAFSYIRSQSKSYLVKHKNDIQITSFFSEDIVIQKDILACMMEYHSIDFNQLKIESILSFLKDSGPNQTYPLNEHYILKRVYQKASITKKSKTHAFHQELDLTAFNVLETMGFVTFLDRPSNSSFYEIKLCYNKLALPLVARSRLPGDTLEFPYGRKKLKDYYIDHKIPLEVRNRDILIVDQTGRILSILGRYYNASTDLDSTIVLRYKRGY</sequence>
<dbReference type="EMBL" id="JAOEGN010000018">
    <property type="protein sequence ID" value="MCU0105592.1"/>
    <property type="molecule type" value="Genomic_DNA"/>
</dbReference>
<dbReference type="InterPro" id="IPR012094">
    <property type="entry name" value="tRNA_Ile_lys_synt"/>
</dbReference>
<dbReference type="RefSeq" id="WP_262096911.1">
    <property type="nucleotide sequence ID" value="NZ_JAOEGN010000018.1"/>
</dbReference>
<protein>
    <recommendedName>
        <fullName evidence="8">tRNA(Ile)-lysidine synthase</fullName>
        <ecNumber evidence="8">6.3.4.19</ecNumber>
    </recommendedName>
    <alternativeName>
        <fullName evidence="8">tRNA(Ile)-2-lysyl-cytidine synthase</fullName>
    </alternativeName>
    <alternativeName>
        <fullName evidence="8">tRNA(Ile)-lysidine synthetase</fullName>
    </alternativeName>
</protein>
<evidence type="ECO:0000256" key="1">
    <source>
        <dbReference type="ARBA" id="ARBA00004496"/>
    </source>
</evidence>
<dbReference type="InterPro" id="IPR012795">
    <property type="entry name" value="tRNA_Ile_lys_synt_N"/>
</dbReference>
<keyword evidence="3 8" id="KW-0436">Ligase</keyword>
<evidence type="ECO:0000256" key="2">
    <source>
        <dbReference type="ARBA" id="ARBA00022490"/>
    </source>
</evidence>
<evidence type="ECO:0000313" key="10">
    <source>
        <dbReference type="EMBL" id="MCU0105592.1"/>
    </source>
</evidence>
<comment type="caution">
    <text evidence="8">Lacks conserved residue(s) required for the propagation of feature annotation.</text>
</comment>
<dbReference type="PANTHER" id="PTHR43033">
    <property type="entry name" value="TRNA(ILE)-LYSIDINE SYNTHASE-RELATED"/>
    <property type="match status" value="1"/>
</dbReference>
<keyword evidence="11" id="KW-1185">Reference proteome</keyword>
<proteinExistence type="inferred from homology"/>
<dbReference type="NCBIfam" id="TIGR02433">
    <property type="entry name" value="lysidine_TilS_C"/>
    <property type="match status" value="1"/>
</dbReference>
<evidence type="ECO:0000256" key="7">
    <source>
        <dbReference type="ARBA" id="ARBA00048539"/>
    </source>
</evidence>
<keyword evidence="5" id="KW-0547">Nucleotide-binding</keyword>
<name>A0ABT2Q0W7_9MOLU</name>
<evidence type="ECO:0000313" key="11">
    <source>
        <dbReference type="Proteomes" id="UP001209076"/>
    </source>
</evidence>
<keyword evidence="6" id="KW-0067">ATP-binding</keyword>
<dbReference type="SMART" id="SM00977">
    <property type="entry name" value="TilS_C"/>
    <property type="match status" value="1"/>
</dbReference>
<evidence type="ECO:0000256" key="5">
    <source>
        <dbReference type="ARBA" id="ARBA00022741"/>
    </source>
</evidence>
<dbReference type="InterPro" id="IPR011063">
    <property type="entry name" value="TilS/TtcA_N"/>
</dbReference>
<evidence type="ECO:0000256" key="8">
    <source>
        <dbReference type="HAMAP-Rule" id="MF_01161"/>
    </source>
</evidence>
<comment type="function">
    <text evidence="8">Ligates lysine onto the cytidine present at position 34 of the AUA codon-specific tRNA(Ile) that contains the anticodon CAU, in an ATP-dependent manner. Cytidine is converted to lysidine, thus changing the amino acid specificity of the tRNA from methionine to isoleucine.</text>
</comment>
<evidence type="ECO:0000256" key="3">
    <source>
        <dbReference type="ARBA" id="ARBA00022598"/>
    </source>
</evidence>
<dbReference type="CDD" id="cd01992">
    <property type="entry name" value="TilS_N"/>
    <property type="match status" value="1"/>
</dbReference>
<evidence type="ECO:0000256" key="4">
    <source>
        <dbReference type="ARBA" id="ARBA00022694"/>
    </source>
</evidence>
<dbReference type="HAMAP" id="MF_01161">
    <property type="entry name" value="tRNA_Ile_lys_synt"/>
    <property type="match status" value="1"/>
</dbReference>
<gene>
    <name evidence="8 10" type="primary">tilS</name>
    <name evidence="10" type="ORF">N7603_07960</name>
</gene>
<evidence type="ECO:0000256" key="6">
    <source>
        <dbReference type="ARBA" id="ARBA00022840"/>
    </source>
</evidence>
<comment type="caution">
    <text evidence="10">The sequence shown here is derived from an EMBL/GenBank/DDBJ whole genome shotgun (WGS) entry which is preliminary data.</text>
</comment>
<dbReference type="SUPFAM" id="SSF52402">
    <property type="entry name" value="Adenine nucleotide alpha hydrolases-like"/>
    <property type="match status" value="1"/>
</dbReference>
<dbReference type="InterPro" id="IPR014729">
    <property type="entry name" value="Rossmann-like_a/b/a_fold"/>
</dbReference>
<dbReference type="NCBIfam" id="TIGR02432">
    <property type="entry name" value="lysidine_TilS_N"/>
    <property type="match status" value="1"/>
</dbReference>
<accession>A0ABT2Q0W7</accession>
<keyword evidence="4 8" id="KW-0819">tRNA processing</keyword>
<dbReference type="EC" id="6.3.4.19" evidence="8"/>
<feature type="domain" description="Lysidine-tRNA(Ile) synthetase C-terminal" evidence="9">
    <location>
        <begin position="353"/>
        <end position="422"/>
    </location>
</feature>
<evidence type="ECO:0000259" key="9">
    <source>
        <dbReference type="SMART" id="SM00977"/>
    </source>
</evidence>
<dbReference type="GO" id="GO:0032267">
    <property type="term" value="F:tRNA(Ile)-lysidine synthase activity"/>
    <property type="evidence" value="ECO:0007669"/>
    <property type="project" value="UniProtKB-EC"/>
</dbReference>
<dbReference type="Gene3D" id="3.40.50.620">
    <property type="entry name" value="HUPs"/>
    <property type="match status" value="1"/>
</dbReference>
<keyword evidence="2 8" id="KW-0963">Cytoplasm</keyword>
<dbReference type="Proteomes" id="UP001209076">
    <property type="component" value="Unassembled WGS sequence"/>
</dbReference>
<comment type="subcellular location">
    <subcellularLocation>
        <location evidence="1 8">Cytoplasm</location>
    </subcellularLocation>
</comment>